<proteinExistence type="predicted"/>
<dbReference type="AlphaFoldDB" id="A0A177A7S4"/>
<protein>
    <submittedName>
        <fullName evidence="1">Uncharacterized protein</fullName>
    </submittedName>
</protein>
<gene>
    <name evidence="1" type="ORF">VC83_06380</name>
</gene>
<accession>A0A177A7S4</accession>
<dbReference type="InterPro" id="IPR036770">
    <property type="entry name" value="Ankyrin_rpt-contain_sf"/>
</dbReference>
<name>A0A177A7S4_9PEZI</name>
<dbReference type="RefSeq" id="XP_024323474.1">
    <property type="nucleotide sequence ID" value="XM_024469981.1"/>
</dbReference>
<evidence type="ECO:0000313" key="1">
    <source>
        <dbReference type="EMBL" id="OAF58189.1"/>
    </source>
</evidence>
<organism evidence="1">
    <name type="scientific">Pseudogymnoascus destructans</name>
    <dbReference type="NCBI Taxonomy" id="655981"/>
    <lineage>
        <taxon>Eukaryota</taxon>
        <taxon>Fungi</taxon>
        <taxon>Dikarya</taxon>
        <taxon>Ascomycota</taxon>
        <taxon>Pezizomycotina</taxon>
        <taxon>Leotiomycetes</taxon>
        <taxon>Thelebolales</taxon>
        <taxon>Thelebolaceae</taxon>
        <taxon>Pseudogymnoascus</taxon>
    </lineage>
</organism>
<reference evidence="1" key="1">
    <citation type="submission" date="2016-03" db="EMBL/GenBank/DDBJ databases">
        <title>Updated assembly of Pseudogymnoascus destructans, the fungus causing white-nose syndrome of bats.</title>
        <authorList>
            <person name="Palmer J.M."/>
            <person name="Drees K.P."/>
            <person name="Foster J.T."/>
            <person name="Lindner D.L."/>
        </authorList>
    </citation>
    <scope>NUCLEOTIDE SEQUENCE [LARGE SCALE GENOMIC DNA]</scope>
    <source>
        <strain evidence="1">20631-21</strain>
    </source>
</reference>
<dbReference type="EMBL" id="KV441397">
    <property type="protein sequence ID" value="OAF58189.1"/>
    <property type="molecule type" value="Genomic_DNA"/>
</dbReference>
<dbReference type="GeneID" id="36289440"/>
<dbReference type="SUPFAM" id="SSF48403">
    <property type="entry name" value="Ankyrin repeat"/>
    <property type="match status" value="1"/>
</dbReference>
<dbReference type="OrthoDB" id="539213at2759"/>
<sequence>MQIMACLLELGVDINEPDDKGKPKNGSIGAPIYWAIRESQIANLKFLVENGADLAVEAPYNCGTPLEKARAGQIKDTEIAKYFESVSPRELS</sequence>
<dbReference type="VEuPathDB" id="FungiDB:GMDG_00737"/>
<dbReference type="Gene3D" id="1.25.40.20">
    <property type="entry name" value="Ankyrin repeat-containing domain"/>
    <property type="match status" value="1"/>
</dbReference>
<dbReference type="Proteomes" id="UP000077154">
    <property type="component" value="Unassembled WGS sequence"/>
</dbReference>